<organism evidence="2 3">
    <name type="scientific">Orbilia blumenaviensis</name>
    <dbReference type="NCBI Taxonomy" id="1796055"/>
    <lineage>
        <taxon>Eukaryota</taxon>
        <taxon>Fungi</taxon>
        <taxon>Dikarya</taxon>
        <taxon>Ascomycota</taxon>
        <taxon>Pezizomycotina</taxon>
        <taxon>Orbiliomycetes</taxon>
        <taxon>Orbiliales</taxon>
        <taxon>Orbiliaceae</taxon>
        <taxon>Orbilia</taxon>
    </lineage>
</organism>
<dbReference type="EMBL" id="JAVHNS010000002">
    <property type="protein sequence ID" value="KAK6361772.1"/>
    <property type="molecule type" value="Genomic_DNA"/>
</dbReference>
<evidence type="ECO:0000313" key="2">
    <source>
        <dbReference type="EMBL" id="KAK6361772.1"/>
    </source>
</evidence>
<feature type="region of interest" description="Disordered" evidence="1">
    <location>
        <begin position="1"/>
        <end position="32"/>
    </location>
</feature>
<feature type="compositionally biased region" description="Polar residues" evidence="1">
    <location>
        <begin position="20"/>
        <end position="30"/>
    </location>
</feature>
<name>A0AAV9VLT3_9PEZI</name>
<keyword evidence="3" id="KW-1185">Reference proteome</keyword>
<evidence type="ECO:0000256" key="1">
    <source>
        <dbReference type="SAM" id="MobiDB-lite"/>
    </source>
</evidence>
<comment type="caution">
    <text evidence="2">The sequence shown here is derived from an EMBL/GenBank/DDBJ whole genome shotgun (WGS) entry which is preliminary data.</text>
</comment>
<evidence type="ECO:0000313" key="3">
    <source>
        <dbReference type="Proteomes" id="UP001373714"/>
    </source>
</evidence>
<dbReference type="Proteomes" id="UP001373714">
    <property type="component" value="Unassembled WGS sequence"/>
</dbReference>
<sequence>MSETIAMTQPLPTVQRRPRSNSMPAFSPDTTPVVKQYQRRRSVYQSLAAFNPLDFLHLHREKFRPTPTQPSRAEKKEILAAPKAGPASRGFRFSLRRRRGAAGRVVIHQTKLPVVIREAEVEDELPSYQESVSQDSCMTCDAINAVTVTTEDTITVCQPQTSQQLTVIDTPAVVLEEKIETETTTIITETTELPHLQPLELPFHGPTDCSPGGYIPPPQHTSWHCSLTRPYHALNAYFVNPHCPRLTGQCCKCGAMRGVCRHFNAEWQIPHALVNDLITRSGNTGLISPYNGVDYGFYPGDGQGRDWAALQGFMYCPCGRGCRCECMGKILEPALVAARERERATRRFVEVQNIHTTDSGFSCHQRDGYYNGHVCCRHDGRDGFWDGHGERRAFHGCGCSNECGHSGREECVEIRRRNGETLQICQRRGGGRYGRRRGYAQEVSCAIC</sequence>
<dbReference type="AlphaFoldDB" id="A0AAV9VLT3"/>
<protein>
    <submittedName>
        <fullName evidence="2">Uncharacterized protein</fullName>
    </submittedName>
</protein>
<feature type="compositionally biased region" description="Polar residues" evidence="1">
    <location>
        <begin position="1"/>
        <end position="12"/>
    </location>
</feature>
<proteinExistence type="predicted"/>
<gene>
    <name evidence="2" type="ORF">TWF730_005487</name>
</gene>
<reference evidence="2 3" key="1">
    <citation type="submission" date="2019-10" db="EMBL/GenBank/DDBJ databases">
        <authorList>
            <person name="Palmer J.M."/>
        </authorList>
    </citation>
    <scope>NUCLEOTIDE SEQUENCE [LARGE SCALE GENOMIC DNA]</scope>
    <source>
        <strain evidence="2 3">TWF730</strain>
    </source>
</reference>
<accession>A0AAV9VLT3</accession>